<dbReference type="InterPro" id="IPR001320">
    <property type="entry name" value="Iontro_rcpt_C"/>
</dbReference>
<evidence type="ECO:0000256" key="9">
    <source>
        <dbReference type="ARBA" id="ARBA00023170"/>
    </source>
</evidence>
<feature type="binding site" evidence="15">
    <location>
        <position position="696"/>
    </location>
    <ligand>
        <name>L-glutamate</name>
        <dbReference type="ChEBI" id="CHEBI:29985"/>
    </ligand>
</feature>
<feature type="binding site" evidence="15">
    <location>
        <position position="697"/>
    </location>
    <ligand>
        <name>L-glutamate</name>
        <dbReference type="ChEBI" id="CHEBI:29985"/>
    </ligand>
</feature>
<dbReference type="Pfam" id="PF10613">
    <property type="entry name" value="Lig_chan-Glu_bd"/>
    <property type="match status" value="1"/>
</dbReference>
<dbReference type="PRINTS" id="PR00177">
    <property type="entry name" value="NMDARECEPTOR"/>
</dbReference>
<keyword evidence="5 18" id="KW-1133">Transmembrane helix</keyword>
<dbReference type="STRING" id="188477.A0A433U097"/>
<keyword evidence="22" id="KW-1185">Reference proteome</keyword>
<keyword evidence="13" id="KW-0407">Ion channel</keyword>
<dbReference type="Proteomes" id="UP000271974">
    <property type="component" value="Unassembled WGS sequence"/>
</dbReference>
<dbReference type="PANTHER" id="PTHR18966">
    <property type="entry name" value="IONOTROPIC GLUTAMATE RECEPTOR"/>
    <property type="match status" value="1"/>
</dbReference>
<dbReference type="InterPro" id="IPR001828">
    <property type="entry name" value="ANF_lig-bd_rcpt"/>
</dbReference>
<dbReference type="OrthoDB" id="5984008at2759"/>
<name>A0A433U097_ELYCH</name>
<dbReference type="GO" id="GO:0022824">
    <property type="term" value="F:transmitter-gated monoatomic ion channel activity"/>
    <property type="evidence" value="ECO:0007669"/>
    <property type="project" value="UniProtKB-ARBA"/>
</dbReference>
<evidence type="ECO:0000256" key="16">
    <source>
        <dbReference type="PIRSR" id="PIRSR601508-2"/>
    </source>
</evidence>
<evidence type="ECO:0000256" key="4">
    <source>
        <dbReference type="ARBA" id="ARBA00022729"/>
    </source>
</evidence>
<feature type="domain" description="Ionotropic glutamate receptor L-glutamate and glycine-binding" evidence="20">
    <location>
        <begin position="446"/>
        <end position="514"/>
    </location>
</feature>
<keyword evidence="6" id="KW-0770">Synapse</keyword>
<evidence type="ECO:0000256" key="12">
    <source>
        <dbReference type="ARBA" id="ARBA00023286"/>
    </source>
</evidence>
<feature type="binding site" evidence="15">
    <location>
        <position position="523"/>
    </location>
    <ligand>
        <name>L-glutamate</name>
        <dbReference type="ChEBI" id="CHEBI:29985"/>
    </ligand>
</feature>
<evidence type="ECO:0008006" key="23">
    <source>
        <dbReference type="Google" id="ProtNLM"/>
    </source>
</evidence>
<dbReference type="Pfam" id="PF00060">
    <property type="entry name" value="Lig_chan"/>
    <property type="match status" value="1"/>
</dbReference>
<dbReference type="Gene3D" id="3.40.190.10">
    <property type="entry name" value="Periplasmic binding protein-like II"/>
    <property type="match status" value="2"/>
</dbReference>
<evidence type="ECO:0000259" key="20">
    <source>
        <dbReference type="SMART" id="SM00918"/>
    </source>
</evidence>
<dbReference type="FunFam" id="3.40.190.10:FF:000060">
    <property type="entry name" value="Glutamate receptor ionotropic, kainate 1"/>
    <property type="match status" value="1"/>
</dbReference>
<feature type="transmembrane region" description="Helical" evidence="18">
    <location>
        <begin position="834"/>
        <end position="854"/>
    </location>
</feature>
<dbReference type="CDD" id="cd06380">
    <property type="entry name" value="PBP1_iGluR_AMPA"/>
    <property type="match status" value="1"/>
</dbReference>
<feature type="binding site" evidence="15">
    <location>
        <position position="746"/>
    </location>
    <ligand>
        <name>L-glutamate</name>
        <dbReference type="ChEBI" id="CHEBI:29985"/>
    </ligand>
</feature>
<evidence type="ECO:0000256" key="3">
    <source>
        <dbReference type="ARBA" id="ARBA00022692"/>
    </source>
</evidence>
<dbReference type="Pfam" id="PF01094">
    <property type="entry name" value="ANF_receptor"/>
    <property type="match status" value="1"/>
</dbReference>
<keyword evidence="17" id="KW-1015">Disulfide bond</keyword>
<dbReference type="InterPro" id="IPR028082">
    <property type="entry name" value="Peripla_BP_I"/>
</dbReference>
<protein>
    <recommendedName>
        <fullName evidence="23">Glutamate receptor</fullName>
    </recommendedName>
</protein>
<keyword evidence="10" id="KW-0325">Glycoprotein</keyword>
<evidence type="ECO:0000256" key="17">
    <source>
        <dbReference type="PIRSR" id="PIRSR601508-3"/>
    </source>
</evidence>
<feature type="non-terminal residue" evidence="21">
    <location>
        <position position="1"/>
    </location>
</feature>
<keyword evidence="9" id="KW-0675">Receptor</keyword>
<evidence type="ECO:0000256" key="6">
    <source>
        <dbReference type="ARBA" id="ARBA00023018"/>
    </source>
</evidence>
<evidence type="ECO:0000313" key="22">
    <source>
        <dbReference type="Proteomes" id="UP000271974"/>
    </source>
</evidence>
<keyword evidence="12" id="KW-1071">Ligand-gated ion channel</keyword>
<keyword evidence="7" id="KW-0406">Ion transport</keyword>
<evidence type="ECO:0000256" key="15">
    <source>
        <dbReference type="PIRSR" id="PIRSR601508-1"/>
    </source>
</evidence>
<sequence>AVSGNGNSWGIPIGAIFDSKDVISQRAFKFALTRHQQESWRRDPYFRFNASNTVDIINIEDNFQLASAICRQMSHGVFAILGQKSVLSADIVQSLTSTFQMPYITPSLTPSSPRISDSSFELHMRPDHTKALIDIIEYLGWKHVHFLYDSDEGLQRFQHIHKMMRNGTVQWFSVVRFTDVNDIHDELRLADLPDKKSLTKAFVVDLSSEEAYRKVLKQIPEVGMNKFGYNYLFGTLDFKSLNLSRYRHGGVKVTGFQLLDEEEDHPPPEDDDGQIYPKARVQDEPARQLRSQGFVPEKLPIKAALTVDSLKLIESAVSYLLNNDSEVFRHTFRRGELYNFNKTKGVPCSTRPPRPWMFGRTLFDLMREVEPVPAGLSGTLQFDQDGYRKDYSLGVYSMALDHGLQKIGTWTPSNSFVSVNNGNHTGFDPDKSTNETMIITSILSEPFLFRKKRKDGEPVLMGNDRFEGFAVDLATKLAEYVSFNFEFRVVADGNYGSKIDENGTWNGMMGELIDGTADLAVAPLTITAERERYVDFSKHFMEIGVTIMIKKPQSQRPGVFSFMEPLSVEVWMCIIVAYLTVSVGLFLVSRFSPVEWRRVKGEGIGIGQYENDFSLFNSFWFSMGALMFQGSDTCPRSISGRIIGGAWWFFVLIIISSYTANLAAFLTIERMVTPIESADDLVNHPTIKYGAVESGSTLQFFVNSEIPVYRQMGEYMLAHPEVLVQTNEEGIKRVRDSKGKYAFLAESALVDYVNNRKPCETTSVGGKLNNKGFGVATKQNSPLRQSINVAVLKLKEEGTLHTLHQTWWIRKGQCGGTSGNKKGKLSLTLSNVAGIFYILIVGLVLAIILGVTEFTCFRAKNKRDDTCTITGTGCLKPNDVLTNDGYLKNTNTLTTLCTTPNEREDWEVAQEFNGTQIHTQRPAPPSYDACIGFEKFGTGAEPDTEVKFR</sequence>
<dbReference type="FunFam" id="3.40.190.10:FF:000001">
    <property type="entry name" value="Glutamate receptor ionotropic, kainate 2"/>
    <property type="match status" value="1"/>
</dbReference>
<evidence type="ECO:0000256" key="8">
    <source>
        <dbReference type="ARBA" id="ARBA00023136"/>
    </source>
</evidence>
<dbReference type="InterPro" id="IPR019594">
    <property type="entry name" value="Glu/Gly-bd"/>
</dbReference>
<feature type="site" description="Crucial to convey clamshell closure to channel opening" evidence="16">
    <location>
        <position position="675"/>
    </location>
</feature>
<evidence type="ECO:0000313" key="21">
    <source>
        <dbReference type="EMBL" id="RUS87243.1"/>
    </source>
</evidence>
<evidence type="ECO:0000259" key="19">
    <source>
        <dbReference type="SMART" id="SM00079"/>
    </source>
</evidence>
<dbReference type="SMART" id="SM00079">
    <property type="entry name" value="PBPe"/>
    <property type="match status" value="1"/>
</dbReference>
<feature type="binding site" evidence="15">
    <location>
        <position position="530"/>
    </location>
    <ligand>
        <name>L-glutamate</name>
        <dbReference type="ChEBI" id="CHEBI:29985"/>
    </ligand>
</feature>
<dbReference type="GO" id="GO:0045211">
    <property type="term" value="C:postsynaptic membrane"/>
    <property type="evidence" value="ECO:0007669"/>
    <property type="project" value="UniProtKB-SubCell"/>
</dbReference>
<dbReference type="InterPro" id="IPR015683">
    <property type="entry name" value="Ionotropic_Glu_rcpt"/>
</dbReference>
<evidence type="ECO:0000256" key="14">
    <source>
        <dbReference type="ARBA" id="ARBA00034104"/>
    </source>
</evidence>
<keyword evidence="4" id="KW-0732">Signal</keyword>
<reference evidence="21 22" key="1">
    <citation type="submission" date="2019-01" db="EMBL/GenBank/DDBJ databases">
        <title>A draft genome assembly of the solar-powered sea slug Elysia chlorotica.</title>
        <authorList>
            <person name="Cai H."/>
            <person name="Li Q."/>
            <person name="Fang X."/>
            <person name="Li J."/>
            <person name="Curtis N.E."/>
            <person name="Altenburger A."/>
            <person name="Shibata T."/>
            <person name="Feng M."/>
            <person name="Maeda T."/>
            <person name="Schwartz J.A."/>
            <person name="Shigenobu S."/>
            <person name="Lundholm N."/>
            <person name="Nishiyama T."/>
            <person name="Yang H."/>
            <person name="Hasebe M."/>
            <person name="Li S."/>
            <person name="Pierce S.K."/>
            <person name="Wang J."/>
        </authorList>
    </citation>
    <scope>NUCLEOTIDE SEQUENCE [LARGE SCALE GENOMIC DNA]</scope>
    <source>
        <strain evidence="21">EC2010</strain>
        <tissue evidence="21">Whole organism of an adult</tissue>
    </source>
</reference>
<keyword evidence="1" id="KW-0813">Transport</keyword>
<keyword evidence="11" id="KW-0628">Postsynaptic cell membrane</keyword>
<dbReference type="GO" id="GO:0007166">
    <property type="term" value="P:cell surface receptor signaling pathway"/>
    <property type="evidence" value="ECO:0007669"/>
    <property type="project" value="UniProtKB-ARBA"/>
</dbReference>
<feature type="binding site" evidence="15">
    <location>
        <position position="525"/>
    </location>
    <ligand>
        <name>L-glutamate</name>
        <dbReference type="ChEBI" id="CHEBI:29985"/>
    </ligand>
</feature>
<evidence type="ECO:0000256" key="10">
    <source>
        <dbReference type="ARBA" id="ARBA00023180"/>
    </source>
</evidence>
<feature type="transmembrane region" description="Helical" evidence="18">
    <location>
        <begin position="646"/>
        <end position="668"/>
    </location>
</feature>
<evidence type="ECO:0000256" key="18">
    <source>
        <dbReference type="SAM" id="Phobius"/>
    </source>
</evidence>
<comment type="caution">
    <text evidence="21">The sequence shown here is derived from an EMBL/GenBank/DDBJ whole genome shotgun (WGS) entry which is preliminary data.</text>
</comment>
<gene>
    <name evidence="21" type="ORF">EGW08_004995</name>
</gene>
<dbReference type="SUPFAM" id="SSF53850">
    <property type="entry name" value="Periplasmic binding protein-like II"/>
    <property type="match status" value="1"/>
</dbReference>
<dbReference type="SUPFAM" id="SSF53822">
    <property type="entry name" value="Periplasmic binding protein-like I"/>
    <property type="match status" value="1"/>
</dbReference>
<accession>A0A433U097</accession>
<evidence type="ECO:0000256" key="1">
    <source>
        <dbReference type="ARBA" id="ARBA00022448"/>
    </source>
</evidence>
<evidence type="ECO:0000256" key="13">
    <source>
        <dbReference type="ARBA" id="ARBA00023303"/>
    </source>
</evidence>
<dbReference type="EMBL" id="RQTK01000116">
    <property type="protein sequence ID" value="RUS87243.1"/>
    <property type="molecule type" value="Genomic_DNA"/>
</dbReference>
<feature type="domain" description="Ionotropic glutamate receptor C-terminal" evidence="19">
    <location>
        <begin position="436"/>
        <end position="810"/>
    </location>
</feature>
<dbReference type="Gene3D" id="3.40.50.2300">
    <property type="match status" value="2"/>
</dbReference>
<feature type="site" description="Interaction with the cone snail toxin Con-ikot-ikot" evidence="16">
    <location>
        <position position="793"/>
    </location>
</feature>
<dbReference type="Gene3D" id="1.10.287.70">
    <property type="match status" value="1"/>
</dbReference>
<comment type="subcellular location">
    <subcellularLocation>
        <location evidence="14">Postsynaptic cell membrane</location>
        <topology evidence="14">Multi-pass membrane protein</topology>
    </subcellularLocation>
</comment>
<dbReference type="FunFam" id="1.10.287.70:FF:000010">
    <property type="entry name" value="Putative glutamate receptor ionotropic kainate 1"/>
    <property type="match status" value="1"/>
</dbReference>
<proteinExistence type="predicted"/>
<feature type="disulfide bond" evidence="17">
    <location>
        <begin position="759"/>
        <end position="814"/>
    </location>
</feature>
<dbReference type="AlphaFoldDB" id="A0A433U097"/>
<keyword evidence="3 18" id="KW-0812">Transmembrane</keyword>
<feature type="transmembrane region" description="Helical" evidence="18">
    <location>
        <begin position="568"/>
        <end position="588"/>
    </location>
</feature>
<evidence type="ECO:0000256" key="7">
    <source>
        <dbReference type="ARBA" id="ARBA00023065"/>
    </source>
</evidence>
<evidence type="ECO:0000256" key="11">
    <source>
        <dbReference type="ARBA" id="ARBA00023257"/>
    </source>
</evidence>
<evidence type="ECO:0000256" key="2">
    <source>
        <dbReference type="ARBA" id="ARBA00022475"/>
    </source>
</evidence>
<keyword evidence="8 18" id="KW-0472">Membrane</keyword>
<keyword evidence="2" id="KW-1003">Cell membrane</keyword>
<dbReference type="InterPro" id="IPR001508">
    <property type="entry name" value="Iono_Glu_rcpt_met"/>
</dbReference>
<feature type="disulfide bond" evidence="17">
    <location>
        <begin position="70"/>
        <end position="348"/>
    </location>
</feature>
<dbReference type="SMART" id="SM00918">
    <property type="entry name" value="Lig_chan-Glu_bd"/>
    <property type="match status" value="1"/>
</dbReference>
<organism evidence="21 22">
    <name type="scientific">Elysia chlorotica</name>
    <name type="common">Eastern emerald elysia</name>
    <name type="synonym">Sea slug</name>
    <dbReference type="NCBI Taxonomy" id="188477"/>
    <lineage>
        <taxon>Eukaryota</taxon>
        <taxon>Metazoa</taxon>
        <taxon>Spiralia</taxon>
        <taxon>Lophotrochozoa</taxon>
        <taxon>Mollusca</taxon>
        <taxon>Gastropoda</taxon>
        <taxon>Heterobranchia</taxon>
        <taxon>Euthyneura</taxon>
        <taxon>Panpulmonata</taxon>
        <taxon>Sacoglossa</taxon>
        <taxon>Placobranchoidea</taxon>
        <taxon>Plakobranchidae</taxon>
        <taxon>Elysia</taxon>
    </lineage>
</organism>
<evidence type="ECO:0000256" key="5">
    <source>
        <dbReference type="ARBA" id="ARBA00022989"/>
    </source>
</evidence>